<dbReference type="KEGG" id="pfer:IRI77_28370"/>
<organism evidence="1 2">
    <name type="scientific">Paludibaculum fermentans</name>
    <dbReference type="NCBI Taxonomy" id="1473598"/>
    <lineage>
        <taxon>Bacteria</taxon>
        <taxon>Pseudomonadati</taxon>
        <taxon>Acidobacteriota</taxon>
        <taxon>Terriglobia</taxon>
        <taxon>Bryobacterales</taxon>
        <taxon>Bryobacteraceae</taxon>
        <taxon>Paludibaculum</taxon>
    </lineage>
</organism>
<dbReference type="Gene3D" id="2.60.200.60">
    <property type="match status" value="1"/>
</dbReference>
<evidence type="ECO:0000313" key="1">
    <source>
        <dbReference type="EMBL" id="QOY86673.1"/>
    </source>
</evidence>
<name>A0A7S7NN41_PALFE</name>
<dbReference type="CDD" id="cd14738">
    <property type="entry name" value="PAAR_2"/>
    <property type="match status" value="1"/>
</dbReference>
<dbReference type="Pfam" id="PF05488">
    <property type="entry name" value="PAAR_motif"/>
    <property type="match status" value="1"/>
</dbReference>
<proteinExistence type="predicted"/>
<sequence>MPGKPAARIGDMHICNAMNPGMPPTRHVGGPIIEGVETVVTGNQKQSTVTHKCICQGPTDVIAEGATTVLVNNLPAARLGDHTIHGGIIVEGYESVLIGNEGAPGAAKLDTAALSELQDPGKLISNLQGEAQRIVGLPPPTIA</sequence>
<dbReference type="Proteomes" id="UP000593892">
    <property type="component" value="Chromosome"/>
</dbReference>
<dbReference type="AlphaFoldDB" id="A0A7S7NN41"/>
<reference evidence="1 2" key="1">
    <citation type="submission" date="2020-10" db="EMBL/GenBank/DDBJ databases">
        <title>Complete genome sequence of Paludibaculum fermentans P105T, a facultatively anaerobic acidobacterium capable of dissimilatory Fe(III) reduction.</title>
        <authorList>
            <person name="Dedysh S.N."/>
            <person name="Beletsky A.V."/>
            <person name="Kulichevskaya I.S."/>
            <person name="Mardanov A.V."/>
            <person name="Ravin N.V."/>
        </authorList>
    </citation>
    <scope>NUCLEOTIDE SEQUENCE [LARGE SCALE GENOMIC DNA]</scope>
    <source>
        <strain evidence="1 2">P105</strain>
    </source>
</reference>
<evidence type="ECO:0000313" key="2">
    <source>
        <dbReference type="Proteomes" id="UP000593892"/>
    </source>
</evidence>
<protein>
    <submittedName>
        <fullName evidence="1">PAAR domain-containing protein</fullName>
    </submittedName>
</protein>
<dbReference type="EMBL" id="CP063849">
    <property type="protein sequence ID" value="QOY86673.1"/>
    <property type="molecule type" value="Genomic_DNA"/>
</dbReference>
<accession>A0A7S7NN41</accession>
<dbReference type="InterPro" id="IPR008727">
    <property type="entry name" value="PAAR_motif"/>
</dbReference>
<gene>
    <name evidence="1" type="ORF">IRI77_28370</name>
</gene>
<keyword evidence="2" id="KW-1185">Reference proteome</keyword>